<dbReference type="PANTHER" id="PTHR32063:SF0">
    <property type="entry name" value="SWARMING MOTILITY PROTEIN SWRC"/>
    <property type="match status" value="1"/>
</dbReference>
<feature type="transmembrane region" description="Helical" evidence="1">
    <location>
        <begin position="476"/>
        <end position="499"/>
    </location>
</feature>
<dbReference type="SUPFAM" id="SSF82866">
    <property type="entry name" value="Multidrug efflux transporter AcrB transmembrane domain"/>
    <property type="match status" value="2"/>
</dbReference>
<keyword evidence="1" id="KW-0472">Membrane</keyword>
<dbReference type="Gene3D" id="3.30.2090.10">
    <property type="entry name" value="Multidrug efflux transporter AcrB TolC docking domain, DN and DC subdomains"/>
    <property type="match status" value="2"/>
</dbReference>
<reference evidence="2" key="1">
    <citation type="submission" date="2015-04" db="EMBL/GenBank/DDBJ databases">
        <authorList>
            <person name="Syromyatnikov M.Y."/>
            <person name="Popov V.N."/>
        </authorList>
    </citation>
    <scope>NUCLEOTIDE SEQUENCE</scope>
    <source>
        <strain evidence="2">MO-1</strain>
    </source>
</reference>
<feature type="transmembrane region" description="Helical" evidence="1">
    <location>
        <begin position="350"/>
        <end position="366"/>
    </location>
</feature>
<dbReference type="EMBL" id="LO017727">
    <property type="protein sequence ID" value="CRH04511.1"/>
    <property type="molecule type" value="Genomic_DNA"/>
</dbReference>
<proteinExistence type="predicted"/>
<feature type="transmembrane region" description="Helical" evidence="1">
    <location>
        <begin position="929"/>
        <end position="952"/>
    </location>
</feature>
<feature type="transmembrane region" description="Helical" evidence="1">
    <location>
        <begin position="399"/>
        <end position="423"/>
    </location>
</feature>
<dbReference type="InterPro" id="IPR001036">
    <property type="entry name" value="Acrflvin-R"/>
</dbReference>
<feature type="transmembrane region" description="Helical" evidence="1">
    <location>
        <begin position="444"/>
        <end position="470"/>
    </location>
</feature>
<dbReference type="Pfam" id="PF00873">
    <property type="entry name" value="ACR_tran"/>
    <property type="match status" value="1"/>
</dbReference>
<organism evidence="2">
    <name type="scientific">Magnetococcus massalia (strain MO-1)</name>
    <dbReference type="NCBI Taxonomy" id="451514"/>
    <lineage>
        <taxon>Bacteria</taxon>
        <taxon>Pseudomonadati</taxon>
        <taxon>Pseudomonadota</taxon>
        <taxon>Magnetococcia</taxon>
        <taxon>Magnetococcales</taxon>
        <taxon>Magnetococcaceae</taxon>
        <taxon>Magnetococcus</taxon>
    </lineage>
</organism>
<feature type="transmembrane region" description="Helical" evidence="1">
    <location>
        <begin position="1006"/>
        <end position="1032"/>
    </location>
</feature>
<feature type="transmembrane region" description="Helical" evidence="1">
    <location>
        <begin position="541"/>
        <end position="559"/>
    </location>
</feature>
<dbReference type="SUPFAM" id="SSF82693">
    <property type="entry name" value="Multidrug efflux transporter AcrB pore domain, PN1, PN2, PC1 and PC2 subdomains"/>
    <property type="match status" value="3"/>
</dbReference>
<feature type="transmembrane region" description="Helical" evidence="1">
    <location>
        <begin position="973"/>
        <end position="994"/>
    </location>
</feature>
<feature type="transmembrane region" description="Helical" evidence="1">
    <location>
        <begin position="20"/>
        <end position="41"/>
    </location>
</feature>
<dbReference type="GO" id="GO:0042910">
    <property type="term" value="F:xenobiotic transmembrane transporter activity"/>
    <property type="evidence" value="ECO:0007669"/>
    <property type="project" value="TreeGrafter"/>
</dbReference>
<feature type="transmembrane region" description="Helical" evidence="1">
    <location>
        <begin position="876"/>
        <end position="896"/>
    </location>
</feature>
<keyword evidence="1" id="KW-0812">Transmembrane</keyword>
<feature type="transmembrane region" description="Helical" evidence="1">
    <location>
        <begin position="373"/>
        <end position="393"/>
    </location>
</feature>
<dbReference type="Gene3D" id="1.20.1640.10">
    <property type="entry name" value="Multidrug efflux transporter AcrB transmembrane domain"/>
    <property type="match status" value="2"/>
</dbReference>
<feature type="transmembrane region" description="Helical" evidence="1">
    <location>
        <begin position="903"/>
        <end position="923"/>
    </location>
</feature>
<dbReference type="GO" id="GO:0005886">
    <property type="term" value="C:plasma membrane"/>
    <property type="evidence" value="ECO:0007669"/>
    <property type="project" value="TreeGrafter"/>
</dbReference>
<keyword evidence="1" id="KW-1133">Transmembrane helix</keyword>
<dbReference type="Gene3D" id="3.30.70.1320">
    <property type="entry name" value="Multidrug efflux transporter AcrB pore domain like"/>
    <property type="match status" value="1"/>
</dbReference>
<dbReference type="SUPFAM" id="SSF82714">
    <property type="entry name" value="Multidrug efflux transporter AcrB TolC docking domain, DN and DC subdomains"/>
    <property type="match status" value="2"/>
</dbReference>
<accession>A0A1S7LEX4</accession>
<dbReference type="PRINTS" id="PR00702">
    <property type="entry name" value="ACRIFLAVINRP"/>
</dbReference>
<dbReference type="InterPro" id="IPR027463">
    <property type="entry name" value="AcrB_DN_DC_subdom"/>
</dbReference>
<evidence type="ECO:0000256" key="1">
    <source>
        <dbReference type="SAM" id="Phobius"/>
    </source>
</evidence>
<protein>
    <submittedName>
        <fullName evidence="2">Putative multi-drug efflux transporter AcrB/AcrD/AcrF family homolog</fullName>
    </submittedName>
</protein>
<dbReference type="Gene3D" id="3.30.70.1440">
    <property type="entry name" value="Multidrug efflux transporter AcrB pore domain"/>
    <property type="match status" value="1"/>
</dbReference>
<name>A0A1S7LEX4_MAGMO</name>
<gene>
    <name evidence="2" type="ORF">MAGMO_0298</name>
</gene>
<dbReference type="PANTHER" id="PTHR32063">
    <property type="match status" value="1"/>
</dbReference>
<dbReference type="AlphaFoldDB" id="A0A1S7LEX4"/>
<sequence>MKQPELKGSAGLGEVAAWAIHHPVGVVMIAMALLVVGIFSLSRLPVDLLPHLIYPEIRVRILDPGVATKVMEDSVTRQLEEQLAIVEDAISVRSRTVEGAVSVDLAFPYGKDIDIALRDTSTRLDRAKRFLPDTIRPPIIYKLDPAQIPVMEFVVSNPLGDPVALRDWVDYDLSRWFLNLPGVAAVEVGGGMRREIQVIPDPARLAGLGLSAADLADTLNEGHVEQSAGRVETLGREYAGRTTGRFTSMAQIEAMPVTLPDRSIVPLSQLAEVVDGHEDARLRTRLDGQPGVKMTIQKQPTANTVEVAEQVKARFAWLAEQGVLGGEHHVRTVADQSVYIRDALNNATQAALNGAMLAMLVVYLFLGNLRRALIIGAAIPLSVVVTFILMGGFGLTLNIMTLGGLALGVGMVVDSAIVMLENIHRHQREGEPGLQAGVHAAREVGSAIIASTSTNLAAIIPFLFISGLIGLLFKELIFTIVSAIVAAMVVALTLAPTLAARVPSHKKPSAVRRAIDAVMHALQRGYAALLHWILHYRTVQLVILASLGSLLALAAPVLLEGKQIFLPAMDDGRVRVSISADPGTPIDVMDRSVQRIEKLLAQQQEVHTVFSIVGGYIFGRSERQVSNRTSMVVQMVPLAERAISNDAWIKKMRGAIGKLKMAGIKVRMRSGNIRGVRISRGDDDLTLRIAGSDQRTMEQVADRLSTELRSIKGLRNITHSAEEKRQELVIQIDHARTAALGLTAEEVAEAAQIALNGVVVTQYVKGDRSHDIRLRLPKSGHGNVAKLNSVLVSADPDRGPIYLSEVAQIELAAAPAEILRDNQRRMVEVTASITAESSLSEVSTAVDGILATLPRPKQVAIYDGGAGKALQESKHLTTLLLGLALFLVFVVMSVQYESLRNPLIILLSVPFTIIGVAGAVTWLKLPISMPLWLGLIMLAGIVVNNAIVLVEYMEILRRRGTERMAAIVQAGRVRLRPVLMTTLTTVAGLTPLAMGAGEGSEMLRPLAITIVFGLSSSMLVTLLVIPIFYSLFSRRD</sequence>
<dbReference type="Gene3D" id="3.30.70.1430">
    <property type="entry name" value="Multidrug efflux transporter AcrB pore domain"/>
    <property type="match status" value="2"/>
</dbReference>
<evidence type="ECO:0000313" key="2">
    <source>
        <dbReference type="EMBL" id="CRH04511.1"/>
    </source>
</evidence>